<dbReference type="PANTHER" id="PTHR43783:SF1">
    <property type="entry name" value="UDP-N-ACETYLGLUCOSAMINE 1-CARBOXYVINYLTRANSFERASE"/>
    <property type="match status" value="1"/>
</dbReference>
<dbReference type="GO" id="GO:0019277">
    <property type="term" value="P:UDP-N-acetylgalactosamine biosynthetic process"/>
    <property type="evidence" value="ECO:0007669"/>
    <property type="project" value="InterPro"/>
</dbReference>
<dbReference type="HAMAP" id="MF_00111">
    <property type="entry name" value="MurA"/>
    <property type="match status" value="1"/>
</dbReference>
<evidence type="ECO:0000256" key="6">
    <source>
        <dbReference type="ARBA" id="ARBA00022960"/>
    </source>
</evidence>
<keyword evidence="8 12" id="KW-0131">Cell cycle</keyword>
<dbReference type="UniPathway" id="UPA00219"/>
<evidence type="ECO:0000259" key="13">
    <source>
        <dbReference type="Pfam" id="PF00275"/>
    </source>
</evidence>
<dbReference type="Pfam" id="PF00275">
    <property type="entry name" value="EPSP_synthase"/>
    <property type="match status" value="1"/>
</dbReference>
<feature type="modified residue" description="2-(S-cysteinyl)pyruvic acid O-phosphothioketal" evidence="12">
    <location>
        <position position="117"/>
    </location>
</feature>
<keyword evidence="12" id="KW-0670">Pyruvate</keyword>
<keyword evidence="5 12" id="KW-0808">Transferase</keyword>
<keyword evidence="7 12" id="KW-0573">Peptidoglycan synthesis</keyword>
<evidence type="ECO:0000256" key="1">
    <source>
        <dbReference type="ARBA" id="ARBA00004496"/>
    </source>
</evidence>
<dbReference type="EC" id="2.5.1.7" evidence="12"/>
<dbReference type="AlphaFoldDB" id="A0A0B0EN30"/>
<dbReference type="InterPro" id="IPR005750">
    <property type="entry name" value="UDP_GlcNAc_COvinyl_MurA"/>
</dbReference>
<comment type="caution">
    <text evidence="14">The sequence shown here is derived from an EMBL/GenBank/DDBJ whole genome shotgun (WGS) entry which is preliminary data.</text>
</comment>
<comment type="pathway">
    <text evidence="2 12">Cell wall biogenesis; peptidoglycan biosynthesis.</text>
</comment>
<evidence type="ECO:0000256" key="11">
    <source>
        <dbReference type="ARBA" id="ARBA00047527"/>
    </source>
</evidence>
<dbReference type="GO" id="GO:0071555">
    <property type="term" value="P:cell wall organization"/>
    <property type="evidence" value="ECO:0007669"/>
    <property type="project" value="UniProtKB-KW"/>
</dbReference>
<evidence type="ECO:0000256" key="2">
    <source>
        <dbReference type="ARBA" id="ARBA00004752"/>
    </source>
</evidence>
<evidence type="ECO:0000256" key="10">
    <source>
        <dbReference type="ARBA" id="ARBA00038367"/>
    </source>
</evidence>
<dbReference type="GO" id="GO:0005737">
    <property type="term" value="C:cytoplasm"/>
    <property type="evidence" value="ECO:0007669"/>
    <property type="project" value="UniProtKB-SubCell"/>
</dbReference>
<comment type="catalytic activity">
    <reaction evidence="11 12">
        <text>phosphoenolpyruvate + UDP-N-acetyl-alpha-D-glucosamine = UDP-N-acetyl-3-O-(1-carboxyvinyl)-alpha-D-glucosamine + phosphate</text>
        <dbReference type="Rhea" id="RHEA:18681"/>
        <dbReference type="ChEBI" id="CHEBI:43474"/>
        <dbReference type="ChEBI" id="CHEBI:57705"/>
        <dbReference type="ChEBI" id="CHEBI:58702"/>
        <dbReference type="ChEBI" id="CHEBI:68483"/>
        <dbReference type="EC" id="2.5.1.7"/>
    </reaction>
</comment>
<proteinExistence type="inferred from homology"/>
<organism evidence="14 15">
    <name type="scientific">Candidatus Scalindua brodae</name>
    <dbReference type="NCBI Taxonomy" id="237368"/>
    <lineage>
        <taxon>Bacteria</taxon>
        <taxon>Pseudomonadati</taxon>
        <taxon>Planctomycetota</taxon>
        <taxon>Candidatus Brocadiia</taxon>
        <taxon>Candidatus Brocadiales</taxon>
        <taxon>Candidatus Scalinduaceae</taxon>
        <taxon>Candidatus Scalindua</taxon>
    </lineage>
</organism>
<comment type="caution">
    <text evidence="12">Lacks conserved residue(s) required for the propagation of feature annotation.</text>
</comment>
<evidence type="ECO:0000256" key="7">
    <source>
        <dbReference type="ARBA" id="ARBA00022984"/>
    </source>
</evidence>
<evidence type="ECO:0000256" key="9">
    <source>
        <dbReference type="ARBA" id="ARBA00023316"/>
    </source>
</evidence>
<dbReference type="PANTHER" id="PTHR43783">
    <property type="entry name" value="UDP-N-ACETYLGLUCOSAMINE 1-CARBOXYVINYLTRANSFERASE"/>
    <property type="match status" value="1"/>
</dbReference>
<keyword evidence="6 12" id="KW-0133">Cell shape</keyword>
<dbReference type="GO" id="GO:0008760">
    <property type="term" value="F:UDP-N-acetylglucosamine 1-carboxyvinyltransferase activity"/>
    <property type="evidence" value="ECO:0007669"/>
    <property type="project" value="UniProtKB-UniRule"/>
</dbReference>
<protein>
    <recommendedName>
        <fullName evidence="12">UDP-N-acetylglucosamine 1-carboxyvinyltransferase</fullName>
        <ecNumber evidence="12">2.5.1.7</ecNumber>
    </recommendedName>
    <alternativeName>
        <fullName evidence="12">Enoylpyruvate transferase</fullName>
    </alternativeName>
    <alternativeName>
        <fullName evidence="12">UDP-N-acetylglucosamine enolpyruvyl transferase</fullName>
        <shortName evidence="12">EPT</shortName>
    </alternativeName>
</protein>
<dbReference type="InterPro" id="IPR036968">
    <property type="entry name" value="Enolpyruvate_Tfrase_sf"/>
</dbReference>
<evidence type="ECO:0000313" key="15">
    <source>
        <dbReference type="Proteomes" id="UP000030652"/>
    </source>
</evidence>
<dbReference type="InterPro" id="IPR001986">
    <property type="entry name" value="Enolpyruvate_Tfrase_dom"/>
</dbReference>
<keyword evidence="4 12" id="KW-0132">Cell division</keyword>
<evidence type="ECO:0000256" key="8">
    <source>
        <dbReference type="ARBA" id="ARBA00023306"/>
    </source>
</evidence>
<dbReference type="PATRIC" id="fig|237368.3.peg.1852"/>
<name>A0A0B0EN30_9BACT</name>
<dbReference type="GO" id="GO:0009252">
    <property type="term" value="P:peptidoglycan biosynthetic process"/>
    <property type="evidence" value="ECO:0007669"/>
    <property type="project" value="UniProtKB-UniRule"/>
</dbReference>
<feature type="binding site" evidence="12">
    <location>
        <position position="93"/>
    </location>
    <ligand>
        <name>UDP-N-acetyl-alpha-D-glucosamine</name>
        <dbReference type="ChEBI" id="CHEBI:57705"/>
    </ligand>
</feature>
<dbReference type="GO" id="GO:0051301">
    <property type="term" value="P:cell division"/>
    <property type="evidence" value="ECO:0007669"/>
    <property type="project" value="UniProtKB-KW"/>
</dbReference>
<feature type="binding site" evidence="12">
    <location>
        <begin position="22"/>
        <end position="23"/>
    </location>
    <ligand>
        <name>phosphoenolpyruvate</name>
        <dbReference type="ChEBI" id="CHEBI:58702"/>
    </ligand>
</feature>
<feature type="binding site" evidence="12">
    <location>
        <position position="319"/>
    </location>
    <ligand>
        <name>UDP-N-acetyl-alpha-D-glucosamine</name>
        <dbReference type="ChEBI" id="CHEBI:57705"/>
    </ligand>
</feature>
<dbReference type="CDD" id="cd01555">
    <property type="entry name" value="UdpNAET"/>
    <property type="match status" value="1"/>
</dbReference>
<feature type="binding site" evidence="12">
    <location>
        <position position="341"/>
    </location>
    <ligand>
        <name>UDP-N-acetyl-alpha-D-glucosamine</name>
        <dbReference type="ChEBI" id="CHEBI:57705"/>
    </ligand>
</feature>
<dbReference type="SUPFAM" id="SSF55205">
    <property type="entry name" value="EPT/RTPC-like"/>
    <property type="match status" value="1"/>
</dbReference>
<evidence type="ECO:0000256" key="5">
    <source>
        <dbReference type="ARBA" id="ARBA00022679"/>
    </source>
</evidence>
<reference evidence="14 15" key="1">
    <citation type="submission" date="2014-10" db="EMBL/GenBank/DDBJ databases">
        <title>Draft genome of anammox bacterium scalindua brodae, obtained using differential coverage binning of sequence data from two enrichment reactors.</title>
        <authorList>
            <person name="Speth D.R."/>
            <person name="Russ L."/>
            <person name="Kartal B."/>
            <person name="Op den Camp H.J."/>
            <person name="Dutilh B.E."/>
            <person name="Jetten M.S."/>
        </authorList>
    </citation>
    <scope>NUCLEOTIDE SEQUENCE [LARGE SCALE GENOMIC DNA]</scope>
    <source>
        <strain evidence="14">RU1</strain>
    </source>
</reference>
<comment type="subcellular location">
    <subcellularLocation>
        <location evidence="1 12">Cytoplasm</location>
    </subcellularLocation>
</comment>
<evidence type="ECO:0000256" key="3">
    <source>
        <dbReference type="ARBA" id="ARBA00022490"/>
    </source>
</evidence>
<dbReference type="Proteomes" id="UP000030652">
    <property type="component" value="Unassembled WGS sequence"/>
</dbReference>
<comment type="similarity">
    <text evidence="10 12">Belongs to the EPSP synthase family. MurA subfamily.</text>
</comment>
<accession>A0A0B0EN30</accession>
<dbReference type="eggNOG" id="COG0766">
    <property type="taxonomic scope" value="Bacteria"/>
</dbReference>
<comment type="function">
    <text evidence="12">Cell wall formation. Adds enolpyruvyl to UDP-N-acetylglucosamine.</text>
</comment>
<dbReference type="InterPro" id="IPR050068">
    <property type="entry name" value="MurA_subfamily"/>
</dbReference>
<evidence type="ECO:0000256" key="4">
    <source>
        <dbReference type="ARBA" id="ARBA00022618"/>
    </source>
</evidence>
<dbReference type="InterPro" id="IPR013792">
    <property type="entry name" value="RNA3'P_cycl/enolpyr_Trfase_a/b"/>
</dbReference>
<dbReference type="EMBL" id="JRYO01000120">
    <property type="protein sequence ID" value="KHE92548.1"/>
    <property type="molecule type" value="Genomic_DNA"/>
</dbReference>
<evidence type="ECO:0000256" key="12">
    <source>
        <dbReference type="HAMAP-Rule" id="MF_00111"/>
    </source>
</evidence>
<dbReference type="NCBIfam" id="TIGR01072">
    <property type="entry name" value="murA"/>
    <property type="match status" value="1"/>
</dbReference>
<feature type="active site" description="Proton donor" evidence="12">
    <location>
        <position position="117"/>
    </location>
</feature>
<dbReference type="GO" id="GO:0008360">
    <property type="term" value="P:regulation of cell shape"/>
    <property type="evidence" value="ECO:0007669"/>
    <property type="project" value="UniProtKB-KW"/>
</dbReference>
<feature type="domain" description="Enolpyruvate transferase" evidence="13">
    <location>
        <begin position="7"/>
        <end position="420"/>
    </location>
</feature>
<keyword evidence="3 12" id="KW-0963">Cytoplasm</keyword>
<keyword evidence="9 12" id="KW-0961">Cell wall biogenesis/degradation</keyword>
<gene>
    <name evidence="12" type="primary">murA</name>
    <name evidence="14" type="ORF">SCABRO_01697</name>
</gene>
<evidence type="ECO:0000313" key="14">
    <source>
        <dbReference type="EMBL" id="KHE92548.1"/>
    </source>
</evidence>
<sequence length="432" mass="45855">MEKMVIEGGYPLNGKVRVNGAKNAALPIMAACLLLNGTSKLKGIPELTDVATLCKILNELGTDIKRCPDGSLDITVKSEKNIIAPYDLVRTMRASICVLGPLLGKRGMAQVSIPGGCSIGSRPIDIHIKGVESLGAKVEVRDGYIFATGEKLKGSDVYLGGPYGSTVLGTCNIIMAAVLAEGRTIVENAACEPEVQDLANFLNKAGANITAIGENNLVIDGVDKLNGVEYEIIPDRIEAGTIMIAGAITGGNITLENDASCYLSSVIDKLREAGVDIKMPDFGMNIPGSVKSGECTVKSDGNIKPINITTLPYPGMPTDMQAQFTALLSIANGTSIITERVFPHRFMHVAELNRLGANIRNDDAIAIIKGVSSLSGTTVMASDLRASASLIVAGLAAKGVTEIRRLYHIDRGYERLEDRLACLGAKIWREKE</sequence>
<dbReference type="NCBIfam" id="NF006873">
    <property type="entry name" value="PRK09369.1"/>
    <property type="match status" value="1"/>
</dbReference>
<dbReference type="Gene3D" id="3.65.10.10">
    <property type="entry name" value="Enolpyruvate transferase domain"/>
    <property type="match status" value="2"/>
</dbReference>